<dbReference type="PROSITE" id="PS50987">
    <property type="entry name" value="HTH_ARSR_2"/>
    <property type="match status" value="1"/>
</dbReference>
<organism evidence="5 6">
    <name type="scientific">Persicirhabdus sediminis</name>
    <dbReference type="NCBI Taxonomy" id="454144"/>
    <lineage>
        <taxon>Bacteria</taxon>
        <taxon>Pseudomonadati</taxon>
        <taxon>Verrucomicrobiota</taxon>
        <taxon>Verrucomicrobiia</taxon>
        <taxon>Verrucomicrobiales</taxon>
        <taxon>Verrucomicrobiaceae</taxon>
        <taxon>Persicirhabdus</taxon>
    </lineage>
</organism>
<dbReference type="PANTHER" id="PTHR43132">
    <property type="entry name" value="ARSENICAL RESISTANCE OPERON REPRESSOR ARSR-RELATED"/>
    <property type="match status" value="1"/>
</dbReference>
<dbReference type="PANTHER" id="PTHR43132:SF9">
    <property type="entry name" value="ARSR FAMILY TRANSCRIPTIONAL REGULATORY PROTEIN"/>
    <property type="match status" value="1"/>
</dbReference>
<dbReference type="InterPro" id="IPR001845">
    <property type="entry name" value="HTH_ArsR_DNA-bd_dom"/>
</dbReference>
<feature type="domain" description="HTH arsR-type" evidence="4">
    <location>
        <begin position="4"/>
        <end position="95"/>
    </location>
</feature>
<protein>
    <submittedName>
        <fullName evidence="5">Winged helix-turn-helix transcriptional regulator</fullName>
    </submittedName>
</protein>
<evidence type="ECO:0000313" key="6">
    <source>
        <dbReference type="Proteomes" id="UP000624703"/>
    </source>
</evidence>
<evidence type="ECO:0000256" key="1">
    <source>
        <dbReference type="ARBA" id="ARBA00023015"/>
    </source>
</evidence>
<dbReference type="AlphaFoldDB" id="A0A8J7MDF6"/>
<comment type="caution">
    <text evidence="5">The sequence shown here is derived from an EMBL/GenBank/DDBJ whole genome shotgun (WGS) entry which is preliminary data.</text>
</comment>
<proteinExistence type="predicted"/>
<reference evidence="5" key="1">
    <citation type="submission" date="2021-01" db="EMBL/GenBank/DDBJ databases">
        <title>Modified the classification status of verrucomicrobia.</title>
        <authorList>
            <person name="Feng X."/>
        </authorList>
    </citation>
    <scope>NUCLEOTIDE SEQUENCE</scope>
    <source>
        <strain evidence="5">_KCTC 22039</strain>
    </source>
</reference>
<dbReference type="EMBL" id="JAENIM010000022">
    <property type="protein sequence ID" value="MBK1790468.1"/>
    <property type="molecule type" value="Genomic_DNA"/>
</dbReference>
<dbReference type="GO" id="GO:0003677">
    <property type="term" value="F:DNA binding"/>
    <property type="evidence" value="ECO:0007669"/>
    <property type="project" value="UniProtKB-KW"/>
</dbReference>
<keyword evidence="6" id="KW-1185">Reference proteome</keyword>
<dbReference type="PRINTS" id="PR00778">
    <property type="entry name" value="HTHARSR"/>
</dbReference>
<keyword evidence="1" id="KW-0805">Transcription regulation</keyword>
<dbReference type="NCBIfam" id="NF033788">
    <property type="entry name" value="HTH_metalloreg"/>
    <property type="match status" value="1"/>
</dbReference>
<name>A0A8J7MDF6_9BACT</name>
<dbReference type="RefSeq" id="WP_200310502.1">
    <property type="nucleotide sequence ID" value="NZ_JAENIM010000022.1"/>
</dbReference>
<keyword evidence="3" id="KW-0804">Transcription</keyword>
<dbReference type="Pfam" id="PF01022">
    <property type="entry name" value="HTH_5"/>
    <property type="match status" value="1"/>
</dbReference>
<evidence type="ECO:0000256" key="3">
    <source>
        <dbReference type="ARBA" id="ARBA00023163"/>
    </source>
</evidence>
<dbReference type="SUPFAM" id="SSF46785">
    <property type="entry name" value="Winged helix' DNA-binding domain"/>
    <property type="match status" value="1"/>
</dbReference>
<evidence type="ECO:0000259" key="4">
    <source>
        <dbReference type="PROSITE" id="PS50987"/>
    </source>
</evidence>
<evidence type="ECO:0000313" key="5">
    <source>
        <dbReference type="EMBL" id="MBK1790468.1"/>
    </source>
</evidence>
<dbReference type="InterPro" id="IPR036390">
    <property type="entry name" value="WH_DNA-bd_sf"/>
</dbReference>
<dbReference type="InterPro" id="IPR036388">
    <property type="entry name" value="WH-like_DNA-bd_sf"/>
</dbReference>
<sequence length="95" mass="10412">MKPLSDTQIEEIAERFKALSDPTRLSILHHLMKGEAAVGEIAEGVAQSQPNVSRHLAGLKQARFVKGTRQGQSIRYSIADDSVYQLCAIMCGQNT</sequence>
<dbReference type="Proteomes" id="UP000624703">
    <property type="component" value="Unassembled WGS sequence"/>
</dbReference>
<keyword evidence="2" id="KW-0238">DNA-binding</keyword>
<dbReference type="SMART" id="SM00418">
    <property type="entry name" value="HTH_ARSR"/>
    <property type="match status" value="1"/>
</dbReference>
<dbReference type="InterPro" id="IPR051011">
    <property type="entry name" value="Metal_resp_trans_reg"/>
</dbReference>
<dbReference type="Gene3D" id="1.10.10.10">
    <property type="entry name" value="Winged helix-like DNA-binding domain superfamily/Winged helix DNA-binding domain"/>
    <property type="match status" value="1"/>
</dbReference>
<dbReference type="CDD" id="cd00090">
    <property type="entry name" value="HTH_ARSR"/>
    <property type="match status" value="1"/>
</dbReference>
<accession>A0A8J7MDF6</accession>
<evidence type="ECO:0000256" key="2">
    <source>
        <dbReference type="ARBA" id="ARBA00023125"/>
    </source>
</evidence>
<dbReference type="GO" id="GO:0003700">
    <property type="term" value="F:DNA-binding transcription factor activity"/>
    <property type="evidence" value="ECO:0007669"/>
    <property type="project" value="InterPro"/>
</dbReference>
<gene>
    <name evidence="5" type="ORF">JIN82_04765</name>
</gene>
<dbReference type="InterPro" id="IPR011991">
    <property type="entry name" value="ArsR-like_HTH"/>
</dbReference>